<evidence type="ECO:0000313" key="2">
    <source>
        <dbReference type="Proteomes" id="UP000018149"/>
    </source>
</evidence>
<dbReference type="KEGG" id="rmc:RMONA_00320"/>
<dbReference type="HOGENOM" id="CLU_3047520_0_0_5"/>
<organism evidence="1 2">
    <name type="scientific">Rickettsia monacensis</name>
    <dbReference type="NCBI Taxonomy" id="109232"/>
    <lineage>
        <taxon>Bacteria</taxon>
        <taxon>Pseudomonadati</taxon>
        <taxon>Pseudomonadota</taxon>
        <taxon>Alphaproteobacteria</taxon>
        <taxon>Rickettsiales</taxon>
        <taxon>Rickettsiaceae</taxon>
        <taxon>Rickettsieae</taxon>
        <taxon>Rickettsia</taxon>
        <taxon>spotted fever group</taxon>
    </lineage>
</organism>
<gene>
    <name evidence="1" type="ORF">RMONA_00320</name>
</gene>
<dbReference type="RefSeq" id="WP_023507115.1">
    <property type="nucleotide sequence ID" value="NZ_LN794217.1"/>
</dbReference>
<dbReference type="Pfam" id="PF08780">
    <property type="entry name" value="NTase_sub_bind"/>
    <property type="match status" value="1"/>
</dbReference>
<dbReference type="EMBL" id="LN794217">
    <property type="protein sequence ID" value="CEO16492.1"/>
    <property type="molecule type" value="Genomic_DNA"/>
</dbReference>
<dbReference type="InterPro" id="IPR010235">
    <property type="entry name" value="HepT"/>
</dbReference>
<accession>A0A0B7IX44</accession>
<dbReference type="GO" id="GO:0016740">
    <property type="term" value="F:transferase activity"/>
    <property type="evidence" value="ECO:0007669"/>
    <property type="project" value="UniProtKB-KW"/>
</dbReference>
<dbReference type="Proteomes" id="UP000018149">
    <property type="component" value="Chromosome I"/>
</dbReference>
<evidence type="ECO:0000313" key="1">
    <source>
        <dbReference type="EMBL" id="CEO16492.1"/>
    </source>
</evidence>
<dbReference type="STRING" id="109232.RMONA_00320"/>
<reference evidence="1 2" key="1">
    <citation type="submission" date="2015-01" db="EMBL/GenBank/DDBJ databases">
        <title>Draft genome sequence of Rickettsia monacensis strain IrR/Munich.</title>
        <authorList>
            <person name="Felsheim R.F."/>
            <person name="Johnson S.L."/>
            <person name="Kurtti T.J."/>
            <person name="Munderloh U.G."/>
        </authorList>
    </citation>
    <scope>NUCLEOTIDE SEQUENCE [LARGE SCALE GENOMIC DNA]</scope>
    <source>
        <strain evidence="1 2">IrR/Munich</strain>
    </source>
</reference>
<dbReference type="SUPFAM" id="SSF81593">
    <property type="entry name" value="Nucleotidyltransferase substrate binding subunit/domain"/>
    <property type="match status" value="1"/>
</dbReference>
<proteinExistence type="predicted"/>
<name>A0A0B7IX44_9RICK</name>
<dbReference type="AlphaFoldDB" id="A0A0B7IX44"/>
<protein>
    <submittedName>
        <fullName evidence="1">Nucleotidyltransferase substrate binding protein like protein</fullName>
    </submittedName>
</protein>
<keyword evidence="2" id="KW-1185">Reference proteome</keyword>
<reference evidence="2" key="2">
    <citation type="submission" date="2015-01" db="EMBL/GenBank/DDBJ databases">
        <authorList>
            <person name="Felsheim R."/>
        </authorList>
    </citation>
    <scope>NUCLEOTIDE SEQUENCE [LARGE SCALE GENOMIC DNA]</scope>
    <source>
        <strain evidence="2">IrR/Munich</strain>
    </source>
</reference>
<keyword evidence="1" id="KW-0808">Transferase</keyword>
<sequence>MIDDEKMWLGMLDDRNNTSHVYKYEDAKRVFENIKLYLPILEKTYNKLDKKYFG</sequence>
<dbReference type="Gene3D" id="1.20.120.330">
    <property type="entry name" value="Nucleotidyltransferases domain 2"/>
    <property type="match status" value="1"/>
</dbReference>